<dbReference type="PANTHER" id="PTHR47074">
    <property type="entry name" value="BNAC02G40300D PROTEIN"/>
    <property type="match status" value="1"/>
</dbReference>
<name>A0A5C7HCL8_9ROSI</name>
<dbReference type="GO" id="GO:0003676">
    <property type="term" value="F:nucleic acid binding"/>
    <property type="evidence" value="ECO:0007669"/>
    <property type="project" value="InterPro"/>
</dbReference>
<gene>
    <name evidence="2" type="ORF">EZV62_019864</name>
</gene>
<proteinExistence type="predicted"/>
<dbReference type="InterPro" id="IPR036397">
    <property type="entry name" value="RNaseH_sf"/>
</dbReference>
<comment type="caution">
    <text evidence="2">The sequence shown here is derived from an EMBL/GenBank/DDBJ whole genome shotgun (WGS) entry which is preliminary data.</text>
</comment>
<dbReference type="Proteomes" id="UP000323000">
    <property type="component" value="Chromosome 9"/>
</dbReference>
<dbReference type="Pfam" id="PF13456">
    <property type="entry name" value="RVT_3"/>
    <property type="match status" value="1"/>
</dbReference>
<feature type="domain" description="RNase H type-1" evidence="1">
    <location>
        <begin position="134"/>
        <end position="255"/>
    </location>
</feature>
<dbReference type="GO" id="GO:0004523">
    <property type="term" value="F:RNA-DNA hybrid ribonuclease activity"/>
    <property type="evidence" value="ECO:0007669"/>
    <property type="project" value="InterPro"/>
</dbReference>
<dbReference type="Gene3D" id="3.30.420.10">
    <property type="entry name" value="Ribonuclease H-like superfamily/Ribonuclease H"/>
    <property type="match status" value="1"/>
</dbReference>
<accession>A0A5C7HCL8</accession>
<dbReference type="OrthoDB" id="1906820at2759"/>
<evidence type="ECO:0000313" key="3">
    <source>
        <dbReference type="Proteomes" id="UP000323000"/>
    </source>
</evidence>
<keyword evidence="3" id="KW-1185">Reference proteome</keyword>
<dbReference type="SUPFAM" id="SSF53098">
    <property type="entry name" value="Ribonuclease H-like"/>
    <property type="match status" value="1"/>
</dbReference>
<reference evidence="3" key="1">
    <citation type="journal article" date="2019" name="Gigascience">
        <title>De novo genome assembly of the endangered Acer yangbiense, a plant species with extremely small populations endemic to Yunnan Province, China.</title>
        <authorList>
            <person name="Yang J."/>
            <person name="Wariss H.M."/>
            <person name="Tao L."/>
            <person name="Zhang R."/>
            <person name="Yun Q."/>
            <person name="Hollingsworth P."/>
            <person name="Dao Z."/>
            <person name="Luo G."/>
            <person name="Guo H."/>
            <person name="Ma Y."/>
            <person name="Sun W."/>
        </authorList>
    </citation>
    <scope>NUCLEOTIDE SEQUENCE [LARGE SCALE GENOMIC DNA]</scope>
    <source>
        <strain evidence="3">cv. Malutang</strain>
    </source>
</reference>
<dbReference type="InterPro" id="IPR012337">
    <property type="entry name" value="RNaseH-like_sf"/>
</dbReference>
<dbReference type="InterPro" id="IPR002156">
    <property type="entry name" value="RNaseH_domain"/>
</dbReference>
<evidence type="ECO:0000259" key="1">
    <source>
        <dbReference type="Pfam" id="PF13456"/>
    </source>
</evidence>
<sequence length="292" mass="31682">MICHRTSECKIKEDIQIVNGVLSPLFGVWLRASAPPRKINHIGKWGPPFLANGISTEKETDKRCEMMDTSRVATGQIKETTSGKLRAIGTHDDTCKNLIAQINNHNIKNGSATAAFEHIQAPCRPPDPGFYKINCDAVSLAGGRKVGIGVVIRDASGLVLASCSQVVEAKFTNQMAKILAILRGIIFSKVCSLEPCVLEFDEGVVVKRIADGSFREARIGIMLDNIAGLLKNSNGLNIAHIPRGANRVAHGLVKNTLATGDFSFWKEDLPTCIRSLVEADKPCCTNPQFVSF</sequence>
<evidence type="ECO:0000313" key="2">
    <source>
        <dbReference type="EMBL" id="TXG54608.1"/>
    </source>
</evidence>
<organism evidence="2 3">
    <name type="scientific">Acer yangbiense</name>
    <dbReference type="NCBI Taxonomy" id="1000413"/>
    <lineage>
        <taxon>Eukaryota</taxon>
        <taxon>Viridiplantae</taxon>
        <taxon>Streptophyta</taxon>
        <taxon>Embryophyta</taxon>
        <taxon>Tracheophyta</taxon>
        <taxon>Spermatophyta</taxon>
        <taxon>Magnoliopsida</taxon>
        <taxon>eudicotyledons</taxon>
        <taxon>Gunneridae</taxon>
        <taxon>Pentapetalae</taxon>
        <taxon>rosids</taxon>
        <taxon>malvids</taxon>
        <taxon>Sapindales</taxon>
        <taxon>Sapindaceae</taxon>
        <taxon>Hippocastanoideae</taxon>
        <taxon>Acereae</taxon>
        <taxon>Acer</taxon>
    </lineage>
</organism>
<dbReference type="EMBL" id="VAHF01000009">
    <property type="protein sequence ID" value="TXG54608.1"/>
    <property type="molecule type" value="Genomic_DNA"/>
</dbReference>
<dbReference type="PANTHER" id="PTHR47074:SF48">
    <property type="entry name" value="POLYNUCLEOTIDYL TRANSFERASE, RIBONUCLEASE H-LIKE SUPERFAMILY PROTEIN"/>
    <property type="match status" value="1"/>
</dbReference>
<dbReference type="CDD" id="cd06222">
    <property type="entry name" value="RNase_H_like"/>
    <property type="match status" value="1"/>
</dbReference>
<dbReference type="InterPro" id="IPR044730">
    <property type="entry name" value="RNase_H-like_dom_plant"/>
</dbReference>
<dbReference type="AlphaFoldDB" id="A0A5C7HCL8"/>
<protein>
    <recommendedName>
        <fullName evidence="1">RNase H type-1 domain-containing protein</fullName>
    </recommendedName>
</protein>
<dbReference type="InterPro" id="IPR052929">
    <property type="entry name" value="RNase_H-like_EbsB-rel"/>
</dbReference>